<keyword evidence="4" id="KW-1185">Reference proteome</keyword>
<feature type="compositionally biased region" description="Polar residues" evidence="1">
    <location>
        <begin position="111"/>
        <end position="133"/>
    </location>
</feature>
<dbReference type="InterPro" id="IPR009061">
    <property type="entry name" value="DNA-bd_dom_put_sf"/>
</dbReference>
<comment type="caution">
    <text evidence="3">The sequence shown here is derived from an EMBL/GenBank/DDBJ whole genome shotgun (WGS) entry which is preliminary data.</text>
</comment>
<accession>A0ABU1Z4A0</accession>
<protein>
    <recommendedName>
        <fullName evidence="2">Helix-turn-helix domain-containing protein</fullName>
    </recommendedName>
</protein>
<gene>
    <name evidence="3" type="ORF">J2X16_000772</name>
</gene>
<evidence type="ECO:0000313" key="3">
    <source>
        <dbReference type="EMBL" id="MDR7295451.1"/>
    </source>
</evidence>
<proteinExistence type="predicted"/>
<reference evidence="3 4" key="1">
    <citation type="submission" date="2023-07" db="EMBL/GenBank/DDBJ databases">
        <title>Sorghum-associated microbial communities from plants grown in Nebraska, USA.</title>
        <authorList>
            <person name="Schachtman D."/>
        </authorList>
    </citation>
    <scope>NUCLEOTIDE SEQUENCE [LARGE SCALE GENOMIC DNA]</scope>
    <source>
        <strain evidence="3 4">BE310</strain>
    </source>
</reference>
<dbReference type="SUPFAM" id="SSF46955">
    <property type="entry name" value="Putative DNA-binding domain"/>
    <property type="match status" value="1"/>
</dbReference>
<feature type="region of interest" description="Disordered" evidence="1">
    <location>
        <begin position="106"/>
        <end position="136"/>
    </location>
</feature>
<dbReference type="EMBL" id="JAVDXQ010000001">
    <property type="protein sequence ID" value="MDR7295451.1"/>
    <property type="molecule type" value="Genomic_DNA"/>
</dbReference>
<organism evidence="3 4">
    <name type="scientific">Pelomonas aquatica</name>
    <dbReference type="NCBI Taxonomy" id="431058"/>
    <lineage>
        <taxon>Bacteria</taxon>
        <taxon>Pseudomonadati</taxon>
        <taxon>Pseudomonadota</taxon>
        <taxon>Betaproteobacteria</taxon>
        <taxon>Burkholderiales</taxon>
        <taxon>Sphaerotilaceae</taxon>
        <taxon>Roseateles</taxon>
    </lineage>
</organism>
<evidence type="ECO:0000256" key="1">
    <source>
        <dbReference type="SAM" id="MobiDB-lite"/>
    </source>
</evidence>
<dbReference type="InterPro" id="IPR041657">
    <property type="entry name" value="HTH_17"/>
</dbReference>
<dbReference type="Pfam" id="PF12728">
    <property type="entry name" value="HTH_17"/>
    <property type="match status" value="1"/>
</dbReference>
<name>A0ABU1Z4A0_9BURK</name>
<feature type="domain" description="Helix-turn-helix" evidence="2">
    <location>
        <begin position="140"/>
        <end position="190"/>
    </location>
</feature>
<feature type="region of interest" description="Disordered" evidence="1">
    <location>
        <begin position="1"/>
        <end position="22"/>
    </location>
</feature>
<dbReference type="Proteomes" id="UP001180536">
    <property type="component" value="Unassembled WGS sequence"/>
</dbReference>
<sequence length="198" mass="21312">MLAQLDIRRSRRAGGRRHDSVKRTIMTLAQQGAVASPRSEEKATAGRPAVELLVGKRDSSVIVAQLSPEFTRARRHAAQSAPGARGSVALVSAQLAGSRARFGKADANAARASTNMAKRSQRIPSMSAQTTPTDDQDLIDTPAVAAMCSVTPGTVARWRTQARAQPLPFFRVGGRRLYRRADVLAFVEAGRRKPGEAR</sequence>
<dbReference type="RefSeq" id="WP_310341851.1">
    <property type="nucleotide sequence ID" value="NZ_JAVDXQ010000001.1"/>
</dbReference>
<evidence type="ECO:0000259" key="2">
    <source>
        <dbReference type="Pfam" id="PF12728"/>
    </source>
</evidence>
<evidence type="ECO:0000313" key="4">
    <source>
        <dbReference type="Proteomes" id="UP001180536"/>
    </source>
</evidence>